<evidence type="ECO:0000313" key="15">
    <source>
        <dbReference type="Proteomes" id="UP000824123"/>
    </source>
</evidence>
<reference evidence="14" key="2">
    <citation type="journal article" date="2021" name="PeerJ">
        <title>Extensive microbial diversity within the chicken gut microbiome revealed by metagenomics and culture.</title>
        <authorList>
            <person name="Gilroy R."/>
            <person name="Ravi A."/>
            <person name="Getino M."/>
            <person name="Pursley I."/>
            <person name="Horton D.L."/>
            <person name="Alikhan N.F."/>
            <person name="Baker D."/>
            <person name="Gharbi K."/>
            <person name="Hall N."/>
            <person name="Watson M."/>
            <person name="Adriaenssens E.M."/>
            <person name="Foster-Nyarko E."/>
            <person name="Jarju S."/>
            <person name="Secka A."/>
            <person name="Antonio M."/>
            <person name="Oren A."/>
            <person name="Chaudhuri R.R."/>
            <person name="La Ragione R."/>
            <person name="Hildebrand F."/>
            <person name="Pallen M.J."/>
        </authorList>
    </citation>
    <scope>NUCLEOTIDE SEQUENCE</scope>
    <source>
        <strain evidence="14">ChiSxjej2B14-8506</strain>
    </source>
</reference>
<feature type="domain" description="Mur ligase C-terminal" evidence="12">
    <location>
        <begin position="296"/>
        <end position="415"/>
    </location>
</feature>
<dbReference type="NCBIfam" id="TIGR01499">
    <property type="entry name" value="folC"/>
    <property type="match status" value="1"/>
</dbReference>
<evidence type="ECO:0000259" key="13">
    <source>
        <dbReference type="Pfam" id="PF08245"/>
    </source>
</evidence>
<reference evidence="14" key="1">
    <citation type="submission" date="2020-10" db="EMBL/GenBank/DDBJ databases">
        <authorList>
            <person name="Gilroy R."/>
        </authorList>
    </citation>
    <scope>NUCLEOTIDE SEQUENCE</scope>
    <source>
        <strain evidence="14">ChiSxjej2B14-8506</strain>
    </source>
</reference>
<comment type="similarity">
    <text evidence="2 11">Belongs to the folylpolyglutamate synthase family.</text>
</comment>
<name>A0A9D1S4V7_9FIRM</name>
<keyword evidence="4 11" id="KW-0436">Ligase</keyword>
<dbReference type="InterPro" id="IPR001645">
    <property type="entry name" value="Folylpolyglutamate_synth"/>
</dbReference>
<dbReference type="SUPFAM" id="SSF53623">
    <property type="entry name" value="MurD-like peptide ligases, catalytic domain"/>
    <property type="match status" value="1"/>
</dbReference>
<evidence type="ECO:0000256" key="8">
    <source>
        <dbReference type="ARBA" id="ARBA00022842"/>
    </source>
</evidence>
<dbReference type="InterPro" id="IPR018109">
    <property type="entry name" value="Folylpolyglutamate_synth_CS"/>
</dbReference>
<dbReference type="FunFam" id="3.40.1190.10:FF:000011">
    <property type="entry name" value="Folylpolyglutamate synthase/dihydrofolate synthase"/>
    <property type="match status" value="1"/>
</dbReference>
<dbReference type="AlphaFoldDB" id="A0A9D1S4V7"/>
<dbReference type="GO" id="GO:0046872">
    <property type="term" value="F:metal ion binding"/>
    <property type="evidence" value="ECO:0007669"/>
    <property type="project" value="UniProtKB-KW"/>
</dbReference>
<dbReference type="GO" id="GO:0005524">
    <property type="term" value="F:ATP binding"/>
    <property type="evidence" value="ECO:0007669"/>
    <property type="project" value="UniProtKB-KW"/>
</dbReference>
<dbReference type="InterPro" id="IPR036565">
    <property type="entry name" value="Mur-like_cat_sf"/>
</dbReference>
<evidence type="ECO:0000256" key="7">
    <source>
        <dbReference type="ARBA" id="ARBA00022840"/>
    </source>
</evidence>
<dbReference type="InterPro" id="IPR013221">
    <property type="entry name" value="Mur_ligase_cen"/>
</dbReference>
<dbReference type="PIRSF" id="PIRSF001563">
    <property type="entry name" value="Folylpolyglu_synth"/>
    <property type="match status" value="1"/>
</dbReference>
<keyword evidence="5" id="KW-0479">Metal-binding</keyword>
<dbReference type="Gene3D" id="3.40.1190.10">
    <property type="entry name" value="Mur-like, catalytic domain"/>
    <property type="match status" value="1"/>
</dbReference>
<accession>A0A9D1S4V7</accession>
<dbReference type="PANTHER" id="PTHR11136:SF0">
    <property type="entry name" value="DIHYDROFOLATE SYNTHETASE-RELATED"/>
    <property type="match status" value="1"/>
</dbReference>
<evidence type="ECO:0000313" key="14">
    <source>
        <dbReference type="EMBL" id="HIU46523.1"/>
    </source>
</evidence>
<keyword evidence="8" id="KW-0460">Magnesium</keyword>
<sequence length="434" mass="46722">MDYRQAIEFIEGASGNGDKRGLTNMRLLLERLGNPQAELKAFHVAGTNGKGSICAYLDSALQAAGYRTGLYTSPHLERFNDRMRLCGQPIGDARLAEVTTRVAEQVETLRQEGVRPTFFEITTAVAFEYFAQEHVDYAVIEVGMGGEFDSTNVIVPMVSIIASIGYDHMKSLGGTLEQIAAAKAGIIKPGVPVVLSPQVECVRQVIAQRCEQQHAPLYDLTTSAMQMIFDGERGGQFSLTLGDMEWPRIEVNLPGAHQAQNAACALVALEQARRRGMVTITGAQMLSGVSAARWPGRLEWVAGSPRVLLDGAHNGPGARALLDYARRHLTGLRVVLLCAMLGDKPVEDVVRQLAGITSSAVVTRVDAPRALEPRRLAVLLEGNAVSCRIEPDLERALATARELAGPDGVVLVSGSLYLIGAVRALLAVDDGRLC</sequence>
<dbReference type="EC" id="6.3.2.17" evidence="3"/>
<dbReference type="Gene3D" id="3.90.190.20">
    <property type="entry name" value="Mur ligase, C-terminal domain"/>
    <property type="match status" value="1"/>
</dbReference>
<evidence type="ECO:0000256" key="10">
    <source>
        <dbReference type="ARBA" id="ARBA00047493"/>
    </source>
</evidence>
<evidence type="ECO:0000256" key="5">
    <source>
        <dbReference type="ARBA" id="ARBA00022723"/>
    </source>
</evidence>
<organism evidence="14 15">
    <name type="scientific">Candidatus Fimadaptatus faecigallinarum</name>
    <dbReference type="NCBI Taxonomy" id="2840814"/>
    <lineage>
        <taxon>Bacteria</taxon>
        <taxon>Bacillati</taxon>
        <taxon>Bacillota</taxon>
        <taxon>Clostridia</taxon>
        <taxon>Eubacteriales</taxon>
        <taxon>Candidatus Fimadaptatus</taxon>
    </lineage>
</organism>
<comment type="caution">
    <text evidence="14">The sequence shown here is derived from an EMBL/GenBank/DDBJ whole genome shotgun (WGS) entry which is preliminary data.</text>
</comment>
<dbReference type="Proteomes" id="UP000824123">
    <property type="component" value="Unassembled WGS sequence"/>
</dbReference>
<evidence type="ECO:0000256" key="1">
    <source>
        <dbReference type="ARBA" id="ARBA00001946"/>
    </source>
</evidence>
<gene>
    <name evidence="14" type="ORF">IAC59_04620</name>
</gene>
<comment type="cofactor">
    <cofactor evidence="1">
        <name>Mg(2+)</name>
        <dbReference type="ChEBI" id="CHEBI:18420"/>
    </cofactor>
</comment>
<feature type="domain" description="Mur ligase central" evidence="13">
    <location>
        <begin position="44"/>
        <end position="268"/>
    </location>
</feature>
<dbReference type="GO" id="GO:0008841">
    <property type="term" value="F:dihydrofolate synthase activity"/>
    <property type="evidence" value="ECO:0007669"/>
    <property type="project" value="TreeGrafter"/>
</dbReference>
<comment type="catalytic activity">
    <reaction evidence="10">
        <text>(6S)-5,6,7,8-tetrahydrofolyl-(gamma-L-Glu)(n) + L-glutamate + ATP = (6S)-5,6,7,8-tetrahydrofolyl-(gamma-L-Glu)(n+1) + ADP + phosphate + H(+)</text>
        <dbReference type="Rhea" id="RHEA:10580"/>
        <dbReference type="Rhea" id="RHEA-COMP:14738"/>
        <dbReference type="Rhea" id="RHEA-COMP:14740"/>
        <dbReference type="ChEBI" id="CHEBI:15378"/>
        <dbReference type="ChEBI" id="CHEBI:29985"/>
        <dbReference type="ChEBI" id="CHEBI:30616"/>
        <dbReference type="ChEBI" id="CHEBI:43474"/>
        <dbReference type="ChEBI" id="CHEBI:141005"/>
        <dbReference type="ChEBI" id="CHEBI:456216"/>
        <dbReference type="EC" id="6.3.2.17"/>
    </reaction>
</comment>
<evidence type="ECO:0000256" key="11">
    <source>
        <dbReference type="PIRNR" id="PIRNR001563"/>
    </source>
</evidence>
<protein>
    <recommendedName>
        <fullName evidence="3">tetrahydrofolate synthase</fullName>
        <ecNumber evidence="3">6.3.2.17</ecNumber>
    </recommendedName>
    <alternativeName>
        <fullName evidence="9">Tetrahydrofolylpolyglutamate synthase</fullName>
    </alternativeName>
</protein>
<evidence type="ECO:0000256" key="3">
    <source>
        <dbReference type="ARBA" id="ARBA00013025"/>
    </source>
</evidence>
<evidence type="ECO:0000256" key="9">
    <source>
        <dbReference type="ARBA" id="ARBA00030592"/>
    </source>
</evidence>
<dbReference type="SUPFAM" id="SSF53244">
    <property type="entry name" value="MurD-like peptide ligases, peptide-binding domain"/>
    <property type="match status" value="1"/>
</dbReference>
<evidence type="ECO:0000256" key="2">
    <source>
        <dbReference type="ARBA" id="ARBA00008276"/>
    </source>
</evidence>
<evidence type="ECO:0000256" key="4">
    <source>
        <dbReference type="ARBA" id="ARBA00022598"/>
    </source>
</evidence>
<dbReference type="PROSITE" id="PS01012">
    <property type="entry name" value="FOLYLPOLYGLU_SYNT_2"/>
    <property type="match status" value="1"/>
</dbReference>
<dbReference type="GO" id="GO:0004326">
    <property type="term" value="F:tetrahydrofolylpolyglutamate synthase activity"/>
    <property type="evidence" value="ECO:0007669"/>
    <property type="project" value="UniProtKB-EC"/>
</dbReference>
<keyword evidence="7 11" id="KW-0067">ATP-binding</keyword>
<dbReference type="InterPro" id="IPR036615">
    <property type="entry name" value="Mur_ligase_C_dom_sf"/>
</dbReference>
<dbReference type="InterPro" id="IPR004101">
    <property type="entry name" value="Mur_ligase_C"/>
</dbReference>
<dbReference type="PANTHER" id="PTHR11136">
    <property type="entry name" value="FOLYLPOLYGLUTAMATE SYNTHASE-RELATED"/>
    <property type="match status" value="1"/>
</dbReference>
<keyword evidence="6 11" id="KW-0547">Nucleotide-binding</keyword>
<dbReference type="GO" id="GO:0005737">
    <property type="term" value="C:cytoplasm"/>
    <property type="evidence" value="ECO:0007669"/>
    <property type="project" value="TreeGrafter"/>
</dbReference>
<dbReference type="Pfam" id="PF02875">
    <property type="entry name" value="Mur_ligase_C"/>
    <property type="match status" value="1"/>
</dbReference>
<evidence type="ECO:0000259" key="12">
    <source>
        <dbReference type="Pfam" id="PF02875"/>
    </source>
</evidence>
<proteinExistence type="inferred from homology"/>
<dbReference type="EMBL" id="DVNK01000032">
    <property type="protein sequence ID" value="HIU46523.1"/>
    <property type="molecule type" value="Genomic_DNA"/>
</dbReference>
<evidence type="ECO:0000256" key="6">
    <source>
        <dbReference type="ARBA" id="ARBA00022741"/>
    </source>
</evidence>
<dbReference type="Pfam" id="PF08245">
    <property type="entry name" value="Mur_ligase_M"/>
    <property type="match status" value="1"/>
</dbReference>